<keyword evidence="1" id="KW-0723">Serine/threonine-protein kinase</keyword>
<dbReference type="Gene3D" id="1.10.510.10">
    <property type="entry name" value="Transferase(Phosphotransferase) domain 1"/>
    <property type="match status" value="1"/>
</dbReference>
<sequence>MESKMDIVYITNVDNVIQNNDNNLLQRQKALEEVKQATRMVHCSNLYIFSFEIFENLDLEENEELKIFHYADVVIVDLSINIQHSSLFYYLGCRQNIGMNQNIILCNNLDNEVTLRQKLPWDDSIIFIPYKLDECGICLIGTNSSCLGYDRSSATESTKIVALILEELLKNFKIQPKVYIKEKFLSDLRTVVKTYSGEMLCKKLLIMKKYLKDPYVLTVDTLYNLMEAFCNVQDYDGVIQLVEDVQAINDKKHFIKTPLLQYLYCFALNRSNKPEYKLKAEQVIEFSLDNNEGCTPDLICLYGRIYKDKFVESNFKDKNALQYAIYWYRKGYEIQPNLHAGVNLTTLLLVSGNEFSKSKELQNIDIFLNNLIGKSGSLTSLDDYWTIATYFEMNVQTENYGKAIKAAECMFKLKPSIWCYKSTIGNVKLIFELRKKSEKINVHEKYFKCWMEYFIDATKQKIDSDIYSFPVIVLEPSKVYVPSYVKVNLEVENKSISLHKQCITCTSKDCNQIHNWVFLGSAIRSVSFCKIDERCLFLCVNINYDSFQLYFPSSLHRQRFYELVKKISDCNKGITTNLDEALLPTNVFVYELNVDKSKKILGCGTYGIVYAAIDCNTKKQIAVKEVQAFHIDDVWKLHEEINLHSQLNHRNIVQYLGSTSEDGIFKIIMEQVPESLSTLLRLKWGPLKKNEPVISFYTKQVLEGLKYLHDQNIIHRDIKGDNILINTFSGVAKICDFGISKRLFELCPTTRSFTGTLRFMAPEVMNCGSTGYGTPADIWSLGCTVVEMATGKVPYIELGAAATYYNIGHYKNKPNIPVELSEQAYRFILRCFNPNHKKRATATDLLKDIFIMPMDNQYVLTAVETPTFIPYVNEHIIKLIVLVAIN</sequence>
<evidence type="ECO:0000259" key="7">
    <source>
        <dbReference type="PROSITE" id="PS50011"/>
    </source>
</evidence>
<dbReference type="PANTHER" id="PTHR11584:SF394">
    <property type="entry name" value="APOPTOTIC SIGNAL-REGULATING KINASE 1, ISOFORM C"/>
    <property type="match status" value="1"/>
</dbReference>
<dbReference type="EMBL" id="VYZN01000042">
    <property type="protein sequence ID" value="KAE9530734.1"/>
    <property type="molecule type" value="Genomic_DNA"/>
</dbReference>
<dbReference type="Proteomes" id="UP000475862">
    <property type="component" value="Unassembled WGS sequence"/>
</dbReference>
<evidence type="ECO:0000256" key="4">
    <source>
        <dbReference type="ARBA" id="ARBA00022777"/>
    </source>
</evidence>
<dbReference type="SMART" id="SM00220">
    <property type="entry name" value="S_TKc"/>
    <property type="match status" value="1"/>
</dbReference>
<proteinExistence type="predicted"/>
<dbReference type="InterPro" id="IPR000719">
    <property type="entry name" value="Prot_kinase_dom"/>
</dbReference>
<protein>
    <recommendedName>
        <fullName evidence="7">Protein kinase domain-containing protein</fullName>
    </recommendedName>
</protein>
<dbReference type="PANTHER" id="PTHR11584">
    <property type="entry name" value="SERINE/THREONINE PROTEIN KINASE"/>
    <property type="match status" value="1"/>
</dbReference>
<gene>
    <name evidence="8" type="ORF">AGLY_011196</name>
</gene>
<evidence type="ECO:0000256" key="3">
    <source>
        <dbReference type="ARBA" id="ARBA00022741"/>
    </source>
</evidence>
<accession>A0A6G0TE32</accession>
<dbReference type="Pfam" id="PF19039">
    <property type="entry name" value="ASK_PH"/>
    <property type="match status" value="1"/>
</dbReference>
<dbReference type="Pfam" id="PF13281">
    <property type="entry name" value="MAP3K_TRAF_bd"/>
    <property type="match status" value="1"/>
</dbReference>
<comment type="caution">
    <text evidence="8">The sequence shown here is derived from an EMBL/GenBank/DDBJ whole genome shotgun (WGS) entry which is preliminary data.</text>
</comment>
<dbReference type="InterPro" id="IPR008271">
    <property type="entry name" value="Ser/Thr_kinase_AS"/>
</dbReference>
<keyword evidence="4" id="KW-0418">Kinase</keyword>
<keyword evidence="2" id="KW-0808">Transferase</keyword>
<dbReference type="PROSITE" id="PS00108">
    <property type="entry name" value="PROTEIN_KINASE_ST"/>
    <property type="match status" value="1"/>
</dbReference>
<dbReference type="Pfam" id="PF00069">
    <property type="entry name" value="Pkinase"/>
    <property type="match status" value="1"/>
</dbReference>
<evidence type="ECO:0000256" key="2">
    <source>
        <dbReference type="ARBA" id="ARBA00022679"/>
    </source>
</evidence>
<keyword evidence="3 6" id="KW-0547">Nucleotide-binding</keyword>
<name>A0A6G0TE32_APHGL</name>
<keyword evidence="9" id="KW-1185">Reference proteome</keyword>
<dbReference type="InterPro" id="IPR043969">
    <property type="entry name" value="MAP3K_PH"/>
</dbReference>
<reference evidence="8 9" key="1">
    <citation type="submission" date="2019-08" db="EMBL/GenBank/DDBJ databases">
        <title>The genome of the soybean aphid Biotype 1, its phylome, world population structure and adaptation to the North American continent.</title>
        <authorList>
            <person name="Giordano R."/>
            <person name="Donthu R.K."/>
            <person name="Hernandez A.G."/>
            <person name="Wright C.L."/>
            <person name="Zimin A.V."/>
        </authorList>
    </citation>
    <scope>NUCLEOTIDE SEQUENCE [LARGE SCALE GENOMIC DNA]</scope>
    <source>
        <tissue evidence="8">Whole aphids</tissue>
    </source>
</reference>
<evidence type="ECO:0000256" key="5">
    <source>
        <dbReference type="ARBA" id="ARBA00022840"/>
    </source>
</evidence>
<dbReference type="InterPro" id="IPR025136">
    <property type="entry name" value="MAP3K_TRAF-bd"/>
</dbReference>
<keyword evidence="5 6" id="KW-0067">ATP-binding</keyword>
<dbReference type="PROSITE" id="PS00107">
    <property type="entry name" value="PROTEIN_KINASE_ATP"/>
    <property type="match status" value="1"/>
</dbReference>
<dbReference type="GO" id="GO:0004674">
    <property type="term" value="F:protein serine/threonine kinase activity"/>
    <property type="evidence" value="ECO:0007669"/>
    <property type="project" value="UniProtKB-KW"/>
</dbReference>
<dbReference type="AlphaFoldDB" id="A0A6G0TE32"/>
<evidence type="ECO:0000256" key="6">
    <source>
        <dbReference type="PROSITE-ProRule" id="PRU10141"/>
    </source>
</evidence>
<evidence type="ECO:0000256" key="1">
    <source>
        <dbReference type="ARBA" id="ARBA00022527"/>
    </source>
</evidence>
<dbReference type="PROSITE" id="PS50011">
    <property type="entry name" value="PROTEIN_KINASE_DOM"/>
    <property type="match status" value="1"/>
</dbReference>
<dbReference type="GO" id="GO:0005524">
    <property type="term" value="F:ATP binding"/>
    <property type="evidence" value="ECO:0007669"/>
    <property type="project" value="UniProtKB-UniRule"/>
</dbReference>
<evidence type="ECO:0000313" key="8">
    <source>
        <dbReference type="EMBL" id="KAE9530734.1"/>
    </source>
</evidence>
<feature type="domain" description="Protein kinase" evidence="7">
    <location>
        <begin position="595"/>
        <end position="851"/>
    </location>
</feature>
<dbReference type="OrthoDB" id="275301at2759"/>
<dbReference type="SUPFAM" id="SSF56112">
    <property type="entry name" value="Protein kinase-like (PK-like)"/>
    <property type="match status" value="1"/>
</dbReference>
<dbReference type="InterPro" id="IPR017441">
    <property type="entry name" value="Protein_kinase_ATP_BS"/>
</dbReference>
<dbReference type="Gene3D" id="3.30.200.20">
    <property type="entry name" value="Phosphorylase Kinase, domain 1"/>
    <property type="match status" value="1"/>
</dbReference>
<organism evidence="8 9">
    <name type="scientific">Aphis glycines</name>
    <name type="common">Soybean aphid</name>
    <dbReference type="NCBI Taxonomy" id="307491"/>
    <lineage>
        <taxon>Eukaryota</taxon>
        <taxon>Metazoa</taxon>
        <taxon>Ecdysozoa</taxon>
        <taxon>Arthropoda</taxon>
        <taxon>Hexapoda</taxon>
        <taxon>Insecta</taxon>
        <taxon>Pterygota</taxon>
        <taxon>Neoptera</taxon>
        <taxon>Paraneoptera</taxon>
        <taxon>Hemiptera</taxon>
        <taxon>Sternorrhyncha</taxon>
        <taxon>Aphidomorpha</taxon>
        <taxon>Aphidoidea</taxon>
        <taxon>Aphididae</taxon>
        <taxon>Aphidini</taxon>
        <taxon>Aphis</taxon>
        <taxon>Aphis</taxon>
    </lineage>
</organism>
<dbReference type="InterPro" id="IPR011009">
    <property type="entry name" value="Kinase-like_dom_sf"/>
</dbReference>
<feature type="binding site" evidence="6">
    <location>
        <position position="624"/>
    </location>
    <ligand>
        <name>ATP</name>
        <dbReference type="ChEBI" id="CHEBI:30616"/>
    </ligand>
</feature>
<evidence type="ECO:0000313" key="9">
    <source>
        <dbReference type="Proteomes" id="UP000475862"/>
    </source>
</evidence>
<dbReference type="GO" id="GO:0000165">
    <property type="term" value="P:MAPK cascade"/>
    <property type="evidence" value="ECO:0007669"/>
    <property type="project" value="InterPro"/>
</dbReference>